<comment type="caution">
    <text evidence="1">The sequence shown here is derived from an EMBL/GenBank/DDBJ whole genome shotgun (WGS) entry which is preliminary data.</text>
</comment>
<dbReference type="EMBL" id="ACCJ01000315">
    <property type="protein sequence ID" value="EEG54029.1"/>
    <property type="molecule type" value="Genomic_DNA"/>
</dbReference>
<accession>C0D3U8</accession>
<dbReference type="AlphaFoldDB" id="C0D3U8"/>
<organism evidence="1 2">
    <name type="scientific">[Clostridium] asparagiforme DSM 15981</name>
    <dbReference type="NCBI Taxonomy" id="518636"/>
    <lineage>
        <taxon>Bacteria</taxon>
        <taxon>Bacillati</taxon>
        <taxon>Bacillota</taxon>
        <taxon>Clostridia</taxon>
        <taxon>Lachnospirales</taxon>
        <taxon>Lachnospiraceae</taxon>
        <taxon>Enterocloster</taxon>
    </lineage>
</organism>
<reference evidence="1 2" key="1">
    <citation type="submission" date="2009-02" db="EMBL/GenBank/DDBJ databases">
        <title>Draft genome sequence of Clostridium asparagiforme (DSM 15981).</title>
        <authorList>
            <person name="Sudarsanam P."/>
            <person name="Ley R."/>
            <person name="Guruge J."/>
            <person name="Turnbaugh P.J."/>
            <person name="Mahowald M."/>
            <person name="Liep D."/>
            <person name="Gordon J."/>
        </authorList>
    </citation>
    <scope>NUCLEOTIDE SEQUENCE [LARGE SCALE GENOMIC DNA]</scope>
    <source>
        <strain evidence="1 2">DSM 15981</strain>
    </source>
</reference>
<name>C0D3U8_9FIRM</name>
<protein>
    <submittedName>
        <fullName evidence="1">Uncharacterized protein</fullName>
    </submittedName>
</protein>
<sequence>MRGVLFLWIFLILLLIGALIWVNMDEEEEPERPARQRDKENRPGPRIVRVYRGEEHVTLEGSRGVPGRAGCQDRRCWHCRALNRSVGPVFRCANCGRENSPKQQKFHYIN</sequence>
<dbReference type="Proteomes" id="UP000004756">
    <property type="component" value="Unassembled WGS sequence"/>
</dbReference>
<evidence type="ECO:0000313" key="1">
    <source>
        <dbReference type="EMBL" id="EEG54029.1"/>
    </source>
</evidence>
<keyword evidence="2" id="KW-1185">Reference proteome</keyword>
<dbReference type="HOGENOM" id="CLU_2166531_0_0_9"/>
<proteinExistence type="predicted"/>
<evidence type="ECO:0000313" key="2">
    <source>
        <dbReference type="Proteomes" id="UP000004756"/>
    </source>
</evidence>
<gene>
    <name evidence="1" type="ORF">CLOSTASPAR_03939</name>
</gene>